<reference evidence="3 4" key="1">
    <citation type="submission" date="2024-02" db="EMBL/GenBank/DDBJ databases">
        <title>Bifidobacterium honeyensis sp. nov., isolated from the comb honey.</title>
        <authorList>
            <person name="Liu W."/>
            <person name="Li Y."/>
        </authorList>
    </citation>
    <scope>NUCLEOTIDE SEQUENCE [LARGE SCALE GENOMIC DNA]</scope>
    <source>
        <strain evidence="3 4">IMAU50988</strain>
    </source>
</reference>
<dbReference type="Gene3D" id="3.90.1010.10">
    <property type="match status" value="1"/>
</dbReference>
<evidence type="ECO:0000259" key="2">
    <source>
        <dbReference type="Pfam" id="PF01592"/>
    </source>
</evidence>
<accession>A0ABU8ZPC3</accession>
<dbReference type="RefSeq" id="WP_340469130.1">
    <property type="nucleotide sequence ID" value="NZ_JBANBB010000001.1"/>
</dbReference>
<dbReference type="SUPFAM" id="SSF82649">
    <property type="entry name" value="SufE/NifU"/>
    <property type="match status" value="1"/>
</dbReference>
<feature type="region of interest" description="Disordered" evidence="1">
    <location>
        <begin position="26"/>
        <end position="50"/>
    </location>
</feature>
<dbReference type="InterPro" id="IPR002871">
    <property type="entry name" value="NIF_FeS_clus_asmbl_NifU_N"/>
</dbReference>
<keyword evidence="4" id="KW-1185">Reference proteome</keyword>
<protein>
    <submittedName>
        <fullName evidence="3">SUF system NifU family Fe-S cluster assembly protein</fullName>
    </submittedName>
</protein>
<sequence>MADYGMSDEELEQMYQEVILDAAKNPHGRLAGGGQTPGLPGSEGDTAGGLDGQVTMQVEHEYCVPAESSQFNPTCGDHATIHVEVSDPDDGSARRIERIVWQGDGCSISQASLSIMVDLVEGKTVDEALALEGDFRSLMESRGAGINDEKAEEALGDAVVFRGVSKYPMRIKCALLGWEGMKACLADALTRIDKAGGQLKARREQ</sequence>
<evidence type="ECO:0000313" key="3">
    <source>
        <dbReference type="EMBL" id="MEK0306591.1"/>
    </source>
</evidence>
<name>A0ABU8ZPC3_9BIFI</name>
<evidence type="ECO:0000256" key="1">
    <source>
        <dbReference type="SAM" id="MobiDB-lite"/>
    </source>
</evidence>
<organism evidence="3 4">
    <name type="scientific">Bifidobacterium favimelis</name>
    <dbReference type="NCBI Taxonomy" id="3122979"/>
    <lineage>
        <taxon>Bacteria</taxon>
        <taxon>Bacillati</taxon>
        <taxon>Actinomycetota</taxon>
        <taxon>Actinomycetes</taxon>
        <taxon>Bifidobacteriales</taxon>
        <taxon>Bifidobacteriaceae</taxon>
        <taxon>Bifidobacterium</taxon>
    </lineage>
</organism>
<dbReference type="NCBIfam" id="TIGR01994">
    <property type="entry name" value="SUF_scaf_2"/>
    <property type="match status" value="1"/>
</dbReference>
<evidence type="ECO:0000313" key="4">
    <source>
        <dbReference type="Proteomes" id="UP001373159"/>
    </source>
</evidence>
<comment type="caution">
    <text evidence="3">The sequence shown here is derived from an EMBL/GenBank/DDBJ whole genome shotgun (WGS) entry which is preliminary data.</text>
</comment>
<dbReference type="Proteomes" id="UP001373159">
    <property type="component" value="Unassembled WGS sequence"/>
</dbReference>
<feature type="domain" description="NIF system FeS cluster assembly NifU N-terminal" evidence="2">
    <location>
        <begin position="69"/>
        <end position="173"/>
    </location>
</feature>
<proteinExistence type="predicted"/>
<dbReference type="EMBL" id="JBANBB010000001">
    <property type="protein sequence ID" value="MEK0306591.1"/>
    <property type="molecule type" value="Genomic_DNA"/>
</dbReference>
<dbReference type="PANTHER" id="PTHR10093">
    <property type="entry name" value="IRON-SULFUR CLUSTER ASSEMBLY ENZYME NIFU HOMOLOG"/>
    <property type="match status" value="1"/>
</dbReference>
<dbReference type="CDD" id="cd06664">
    <property type="entry name" value="IscU_like"/>
    <property type="match status" value="1"/>
</dbReference>
<gene>
    <name evidence="3" type="ORF">V8P97_03790</name>
</gene>
<dbReference type="Pfam" id="PF01592">
    <property type="entry name" value="NifU_N"/>
    <property type="match status" value="1"/>
</dbReference>